<feature type="compositionally biased region" description="Polar residues" evidence="1">
    <location>
        <begin position="83"/>
        <end position="98"/>
    </location>
</feature>
<feature type="region of interest" description="Disordered" evidence="1">
    <location>
        <begin position="1"/>
        <end position="20"/>
    </location>
</feature>
<dbReference type="OrthoDB" id="10393992at2759"/>
<evidence type="ECO:0000313" key="3">
    <source>
        <dbReference type="Proteomes" id="UP000278807"/>
    </source>
</evidence>
<name>A0A0R3T903_RODNA</name>
<evidence type="ECO:0000313" key="4">
    <source>
        <dbReference type="WBParaSite" id="HNAJ_0000354201-mRNA-1"/>
    </source>
</evidence>
<gene>
    <name evidence="2" type="ORF">HNAJ_LOCUS3540</name>
</gene>
<evidence type="ECO:0000256" key="1">
    <source>
        <dbReference type="SAM" id="MobiDB-lite"/>
    </source>
</evidence>
<reference evidence="4" key="1">
    <citation type="submission" date="2017-02" db="UniProtKB">
        <authorList>
            <consortium name="WormBaseParasite"/>
        </authorList>
    </citation>
    <scope>IDENTIFICATION</scope>
</reference>
<evidence type="ECO:0000313" key="2">
    <source>
        <dbReference type="EMBL" id="VDN99399.1"/>
    </source>
</evidence>
<protein>
    <submittedName>
        <fullName evidence="4">Movement protein</fullName>
    </submittedName>
</protein>
<keyword evidence="3" id="KW-1185">Reference proteome</keyword>
<dbReference type="WBParaSite" id="HNAJ_0000354201-mRNA-1">
    <property type="protein sequence ID" value="HNAJ_0000354201-mRNA-1"/>
    <property type="gene ID" value="HNAJ_0000354201"/>
</dbReference>
<dbReference type="EMBL" id="UZAE01002105">
    <property type="protein sequence ID" value="VDN99399.1"/>
    <property type="molecule type" value="Genomic_DNA"/>
</dbReference>
<reference evidence="2 3" key="2">
    <citation type="submission" date="2018-11" db="EMBL/GenBank/DDBJ databases">
        <authorList>
            <consortium name="Pathogen Informatics"/>
        </authorList>
    </citation>
    <scope>NUCLEOTIDE SEQUENCE [LARGE SCALE GENOMIC DNA]</scope>
</reference>
<proteinExistence type="predicted"/>
<organism evidence="4">
    <name type="scientific">Rodentolepis nana</name>
    <name type="common">Dwarf tapeworm</name>
    <name type="synonym">Hymenolepis nana</name>
    <dbReference type="NCBI Taxonomy" id="102285"/>
    <lineage>
        <taxon>Eukaryota</taxon>
        <taxon>Metazoa</taxon>
        <taxon>Spiralia</taxon>
        <taxon>Lophotrochozoa</taxon>
        <taxon>Platyhelminthes</taxon>
        <taxon>Cestoda</taxon>
        <taxon>Eucestoda</taxon>
        <taxon>Cyclophyllidea</taxon>
        <taxon>Hymenolepididae</taxon>
        <taxon>Rodentolepis</taxon>
    </lineage>
</organism>
<feature type="region of interest" description="Disordered" evidence="1">
    <location>
        <begin position="83"/>
        <end position="116"/>
    </location>
</feature>
<accession>A0A0R3T903</accession>
<dbReference type="AlphaFoldDB" id="A0A0R3T903"/>
<feature type="compositionally biased region" description="Polar residues" evidence="1">
    <location>
        <begin position="7"/>
        <end position="20"/>
    </location>
</feature>
<sequence>MHPQHVPLSNSAKFTNSTSGFGTLTSMSMTHAEVDSMLCLSPNQSFTDFPSGDEGSVFPMPPPIAVPFVPRLRMASDVSIQQNVRSVSASRVSGTRPRSSLPPPVPCRSSSLQRNY</sequence>
<dbReference type="Proteomes" id="UP000278807">
    <property type="component" value="Unassembled WGS sequence"/>
</dbReference>